<keyword evidence="3" id="KW-1003">Cell membrane</keyword>
<keyword evidence="4 7" id="KW-0812">Transmembrane</keyword>
<dbReference type="Proteomes" id="UP000192610">
    <property type="component" value="Unassembled WGS sequence"/>
</dbReference>
<gene>
    <name evidence="10" type="ORF">A4H97_24835</name>
</gene>
<evidence type="ECO:0000313" key="11">
    <source>
        <dbReference type="Proteomes" id="UP000192610"/>
    </source>
</evidence>
<evidence type="ECO:0000256" key="3">
    <source>
        <dbReference type="ARBA" id="ARBA00022475"/>
    </source>
</evidence>
<evidence type="ECO:0000256" key="7">
    <source>
        <dbReference type="SAM" id="Phobius"/>
    </source>
</evidence>
<evidence type="ECO:0000259" key="9">
    <source>
        <dbReference type="Pfam" id="PF12704"/>
    </source>
</evidence>
<sequence length="409" mass="46300">MNIAAFIARRIAFNQQKSFSRFVIRLSIGATVISVTVMILTLTFASGFQKTISEKVFSFWGHIRIQSYYSARVAIAEETPIHRSDSVTGLKKSFPAIKTVQAFATKNAILKTAETIEGVLFKGVERDYDFTNLEKFRVKGRWLKYTDSGYSNEIMLSAYTANLLKLDVNDQVLIYFIQPGAPPRTRKLTVAGIFKTGIEEYDKLIAIGDLKLIQRLNDWSPDLIGGYEIFLHDYNKMDQVSEDIVPDIPLGLQSNTIKYIYPSIFDWLNLQNKTILIVLAIMTGIAILNLITCLLILVLERTRMIGLLKALGARNYTIRGIFLYHGAIITFFGLLLGNICGLFIAWLQNQTGFIKLPEDAYYISQAAVDIVWWQIAAVNIATFVICFLVLLIPTIIIRRVQPIKAIQFR</sequence>
<dbReference type="STRING" id="354355.SAMN05660816_05385"/>
<evidence type="ECO:0000313" key="10">
    <source>
        <dbReference type="EMBL" id="OQP52664.1"/>
    </source>
</evidence>
<dbReference type="GO" id="GO:0098797">
    <property type="term" value="C:plasma membrane protein complex"/>
    <property type="evidence" value="ECO:0007669"/>
    <property type="project" value="TreeGrafter"/>
</dbReference>
<evidence type="ECO:0000259" key="8">
    <source>
        <dbReference type="Pfam" id="PF02687"/>
    </source>
</evidence>
<dbReference type="InterPro" id="IPR051447">
    <property type="entry name" value="Lipoprotein-release_system"/>
</dbReference>
<dbReference type="OrthoDB" id="1522670at2"/>
<feature type="transmembrane region" description="Helical" evidence="7">
    <location>
        <begin position="275"/>
        <end position="299"/>
    </location>
</feature>
<accession>A0A1V9F2T8</accession>
<dbReference type="EMBL" id="LVXG01000008">
    <property type="protein sequence ID" value="OQP52664.1"/>
    <property type="molecule type" value="Genomic_DNA"/>
</dbReference>
<evidence type="ECO:0000256" key="5">
    <source>
        <dbReference type="ARBA" id="ARBA00022989"/>
    </source>
</evidence>
<feature type="domain" description="ABC3 transporter permease C-terminal" evidence="8">
    <location>
        <begin position="277"/>
        <end position="402"/>
    </location>
</feature>
<evidence type="ECO:0000256" key="6">
    <source>
        <dbReference type="ARBA" id="ARBA00023136"/>
    </source>
</evidence>
<comment type="subcellular location">
    <subcellularLocation>
        <location evidence="1">Cell membrane</location>
        <topology evidence="1">Multi-pass membrane protein</topology>
    </subcellularLocation>
</comment>
<evidence type="ECO:0000256" key="4">
    <source>
        <dbReference type="ARBA" id="ARBA00022692"/>
    </source>
</evidence>
<dbReference type="GO" id="GO:0044874">
    <property type="term" value="P:lipoprotein localization to outer membrane"/>
    <property type="evidence" value="ECO:0007669"/>
    <property type="project" value="TreeGrafter"/>
</dbReference>
<proteinExistence type="inferred from homology"/>
<dbReference type="Pfam" id="PF12704">
    <property type="entry name" value="MacB_PCD"/>
    <property type="match status" value="1"/>
</dbReference>
<comment type="caution">
    <text evidence="10">The sequence shown here is derived from an EMBL/GenBank/DDBJ whole genome shotgun (WGS) entry which is preliminary data.</text>
</comment>
<dbReference type="Pfam" id="PF02687">
    <property type="entry name" value="FtsX"/>
    <property type="match status" value="1"/>
</dbReference>
<dbReference type="PANTHER" id="PTHR30489">
    <property type="entry name" value="LIPOPROTEIN-RELEASING SYSTEM TRANSMEMBRANE PROTEIN LOLE"/>
    <property type="match status" value="1"/>
</dbReference>
<feature type="transmembrane region" description="Helical" evidence="7">
    <location>
        <begin position="320"/>
        <end position="347"/>
    </location>
</feature>
<keyword evidence="6 7" id="KW-0472">Membrane</keyword>
<evidence type="ECO:0000256" key="1">
    <source>
        <dbReference type="ARBA" id="ARBA00004651"/>
    </source>
</evidence>
<dbReference type="AlphaFoldDB" id="A0A1V9F2T8"/>
<keyword evidence="5 7" id="KW-1133">Transmembrane helix</keyword>
<organism evidence="10 11">
    <name type="scientific">Niastella yeongjuensis</name>
    <dbReference type="NCBI Taxonomy" id="354355"/>
    <lineage>
        <taxon>Bacteria</taxon>
        <taxon>Pseudomonadati</taxon>
        <taxon>Bacteroidota</taxon>
        <taxon>Chitinophagia</taxon>
        <taxon>Chitinophagales</taxon>
        <taxon>Chitinophagaceae</taxon>
        <taxon>Niastella</taxon>
    </lineage>
</organism>
<dbReference type="InterPro" id="IPR003838">
    <property type="entry name" value="ABC3_permease_C"/>
</dbReference>
<feature type="domain" description="MacB-like periplasmic core" evidence="9">
    <location>
        <begin position="26"/>
        <end position="197"/>
    </location>
</feature>
<feature type="transmembrane region" description="Helical" evidence="7">
    <location>
        <begin position="22"/>
        <end position="45"/>
    </location>
</feature>
<feature type="transmembrane region" description="Helical" evidence="7">
    <location>
        <begin position="371"/>
        <end position="397"/>
    </location>
</feature>
<evidence type="ECO:0000256" key="2">
    <source>
        <dbReference type="ARBA" id="ARBA00005236"/>
    </source>
</evidence>
<keyword evidence="11" id="KW-1185">Reference proteome</keyword>
<dbReference type="InterPro" id="IPR025857">
    <property type="entry name" value="MacB_PCD"/>
</dbReference>
<name>A0A1V9F2T8_9BACT</name>
<evidence type="ECO:0008006" key="12">
    <source>
        <dbReference type="Google" id="ProtNLM"/>
    </source>
</evidence>
<dbReference type="PANTHER" id="PTHR30489:SF0">
    <property type="entry name" value="LIPOPROTEIN-RELEASING SYSTEM TRANSMEMBRANE PROTEIN LOLE"/>
    <property type="match status" value="1"/>
</dbReference>
<reference evidence="11" key="1">
    <citation type="submission" date="2016-04" db="EMBL/GenBank/DDBJ databases">
        <authorList>
            <person name="Chen L."/>
            <person name="Zhuang W."/>
            <person name="Wang G."/>
        </authorList>
    </citation>
    <scope>NUCLEOTIDE SEQUENCE [LARGE SCALE GENOMIC DNA]</scope>
    <source>
        <strain evidence="11">17621</strain>
    </source>
</reference>
<protein>
    <recommendedName>
        <fullName evidence="12">ABC transporter permease</fullName>
    </recommendedName>
</protein>
<comment type="similarity">
    <text evidence="2">Belongs to the ABC-4 integral membrane protein family. LolC/E subfamily.</text>
</comment>